<reference evidence="10" key="1">
    <citation type="submission" date="2021-01" db="EMBL/GenBank/DDBJ databases">
        <authorList>
            <person name="Corre E."/>
            <person name="Pelletier E."/>
            <person name="Niang G."/>
            <person name="Scheremetjew M."/>
            <person name="Finn R."/>
            <person name="Kale V."/>
            <person name="Holt S."/>
            <person name="Cochrane G."/>
            <person name="Meng A."/>
            <person name="Brown T."/>
            <person name="Cohen L."/>
        </authorList>
    </citation>
    <scope>NUCLEOTIDE SEQUENCE</scope>
    <source>
        <strain evidence="10">CCCM811</strain>
    </source>
</reference>
<dbReference type="Gene3D" id="2.10.230.10">
    <property type="entry name" value="Heat shock protein DnaJ, cysteine-rich domain"/>
    <property type="match status" value="1"/>
</dbReference>
<evidence type="ECO:0000259" key="8">
    <source>
        <dbReference type="PROSITE" id="PS50076"/>
    </source>
</evidence>
<dbReference type="InterPro" id="IPR001305">
    <property type="entry name" value="HSP_DnaJ_Cys-rich_dom"/>
</dbReference>
<dbReference type="Pfam" id="PF01556">
    <property type="entry name" value="DnaJ_C"/>
    <property type="match status" value="1"/>
</dbReference>
<keyword evidence="1 5" id="KW-0479">Metal-binding</keyword>
<accession>A0A7S4DX37</accession>
<dbReference type="PANTHER" id="PTHR43888">
    <property type="entry name" value="DNAJ-LIKE-2, ISOFORM A-RELATED"/>
    <property type="match status" value="1"/>
</dbReference>
<evidence type="ECO:0008006" key="11">
    <source>
        <dbReference type="Google" id="ProtNLM"/>
    </source>
</evidence>
<evidence type="ECO:0000259" key="9">
    <source>
        <dbReference type="PROSITE" id="PS51188"/>
    </source>
</evidence>
<keyword evidence="2" id="KW-0677">Repeat</keyword>
<feature type="transmembrane region" description="Helical" evidence="7">
    <location>
        <begin position="27"/>
        <end position="46"/>
    </location>
</feature>
<evidence type="ECO:0000256" key="5">
    <source>
        <dbReference type="PROSITE-ProRule" id="PRU00546"/>
    </source>
</evidence>
<dbReference type="Gene3D" id="1.10.287.110">
    <property type="entry name" value="DnaJ domain"/>
    <property type="match status" value="1"/>
</dbReference>
<evidence type="ECO:0000256" key="6">
    <source>
        <dbReference type="SAM" id="MobiDB-lite"/>
    </source>
</evidence>
<dbReference type="Gene3D" id="2.60.260.20">
    <property type="entry name" value="Urease metallochaperone UreE, N-terminal domain"/>
    <property type="match status" value="2"/>
</dbReference>
<dbReference type="InterPro" id="IPR001623">
    <property type="entry name" value="DnaJ_domain"/>
</dbReference>
<dbReference type="FunFam" id="2.60.260.20:FF:000013">
    <property type="entry name" value="DnaJ subfamily B member 11"/>
    <property type="match status" value="1"/>
</dbReference>
<feature type="domain" description="J" evidence="8">
    <location>
        <begin position="113"/>
        <end position="174"/>
    </location>
</feature>
<dbReference type="SMART" id="SM00271">
    <property type="entry name" value="DnaJ"/>
    <property type="match status" value="1"/>
</dbReference>
<evidence type="ECO:0000256" key="4">
    <source>
        <dbReference type="ARBA" id="ARBA00022833"/>
    </source>
</evidence>
<keyword evidence="3 5" id="KW-0863">Zinc-finger</keyword>
<sequence length="527" mass="58508">MLTVAEMEAGSLQPGALARGRRRRSTTACLAVGSVCALLSVSVIFATCAMRPTPATTHVGSFFEFDGADPFSAFGGGGGKSPFSAFGGGLPFFEEQMAAPKPKPRTGPIDNTSYYKLMGVKKEATQRELDRAYKRLAIKHHPDKGGDHKIIGDIKEAYDCLSDKGKRKAYDSGGKEGVEEYVQMKAQRDQLEKMQGKGKKMPTLTHKLKVTLEDVYNGKIKRIALRRTAICSECAGAGTLKEDADVTCQTCKGRGTVMRMRQLGRGMIQQIPGTCPTCQGSGSGIAEKDKCRHCMGKKTVQERKIIEIPVERGMDTGEKIIMKNMADEKPGHRPGDLHIILDVQKHDRFHRVADFLMYRKKLTAREALCGFGFELLHLNNKTIYISSDRPISPGSKKIIKGMGMKKLTPGFGDLIVHFDVEFPEYVTEETKQKLREVLPGPDPPEEPPEEVFTADLLPFEHWMIDENKKQRQRVLEEKEKARKKKQIYDAAGTTDEEEMARDRDPFGGAFGGGSPFGRQRNVQCQTQ</sequence>
<dbReference type="InterPro" id="IPR002939">
    <property type="entry name" value="DnaJ_C"/>
</dbReference>
<dbReference type="EMBL" id="HBIV01039392">
    <property type="protein sequence ID" value="CAE0676173.1"/>
    <property type="molecule type" value="Transcribed_RNA"/>
</dbReference>
<dbReference type="GO" id="GO:0006457">
    <property type="term" value="P:protein folding"/>
    <property type="evidence" value="ECO:0007669"/>
    <property type="project" value="InterPro"/>
</dbReference>
<dbReference type="GO" id="GO:0051082">
    <property type="term" value="F:unfolded protein binding"/>
    <property type="evidence" value="ECO:0007669"/>
    <property type="project" value="InterPro"/>
</dbReference>
<evidence type="ECO:0000256" key="2">
    <source>
        <dbReference type="ARBA" id="ARBA00022737"/>
    </source>
</evidence>
<dbReference type="GO" id="GO:0008270">
    <property type="term" value="F:zinc ion binding"/>
    <property type="evidence" value="ECO:0007669"/>
    <property type="project" value="UniProtKB-KW"/>
</dbReference>
<evidence type="ECO:0000256" key="3">
    <source>
        <dbReference type="ARBA" id="ARBA00022771"/>
    </source>
</evidence>
<evidence type="ECO:0000256" key="7">
    <source>
        <dbReference type="SAM" id="Phobius"/>
    </source>
</evidence>
<keyword evidence="7" id="KW-1133">Transmembrane helix</keyword>
<keyword evidence="7" id="KW-0812">Transmembrane</keyword>
<dbReference type="AlphaFoldDB" id="A0A7S4DX37"/>
<protein>
    <recommendedName>
        <fullName evidence="11">J domain-containing protein</fullName>
    </recommendedName>
</protein>
<feature type="zinc finger region" description="CR-type" evidence="5">
    <location>
        <begin position="218"/>
        <end position="303"/>
    </location>
</feature>
<dbReference type="Pfam" id="PF00226">
    <property type="entry name" value="DnaJ"/>
    <property type="match status" value="1"/>
</dbReference>
<dbReference type="PROSITE" id="PS50076">
    <property type="entry name" value="DNAJ_2"/>
    <property type="match status" value="1"/>
</dbReference>
<dbReference type="InterPro" id="IPR044713">
    <property type="entry name" value="DNJA1/2-like"/>
</dbReference>
<dbReference type="SUPFAM" id="SSF49493">
    <property type="entry name" value="HSP40/DnaJ peptide-binding domain"/>
    <property type="match status" value="2"/>
</dbReference>
<keyword evidence="7" id="KW-0472">Membrane</keyword>
<dbReference type="FunFam" id="2.10.230.10:FF:000001">
    <property type="entry name" value="DnaJ subfamily A member 2"/>
    <property type="match status" value="1"/>
</dbReference>
<dbReference type="PROSITE" id="PS51188">
    <property type="entry name" value="ZF_CR"/>
    <property type="match status" value="1"/>
</dbReference>
<organism evidence="10">
    <name type="scientific">Lotharella globosa</name>
    <dbReference type="NCBI Taxonomy" id="91324"/>
    <lineage>
        <taxon>Eukaryota</taxon>
        <taxon>Sar</taxon>
        <taxon>Rhizaria</taxon>
        <taxon>Cercozoa</taxon>
        <taxon>Chlorarachniophyceae</taxon>
        <taxon>Lotharella</taxon>
    </lineage>
</organism>
<feature type="region of interest" description="Disordered" evidence="6">
    <location>
        <begin position="473"/>
        <end position="527"/>
    </location>
</feature>
<evidence type="ECO:0000313" key="10">
    <source>
        <dbReference type="EMBL" id="CAE0676173.1"/>
    </source>
</evidence>
<dbReference type="InterPro" id="IPR036410">
    <property type="entry name" value="HSP_DnaJ_Cys-rich_dom_sf"/>
</dbReference>
<gene>
    <name evidence="10" type="ORF">LGLO00237_LOCUS27951</name>
</gene>
<dbReference type="InterPro" id="IPR036869">
    <property type="entry name" value="J_dom_sf"/>
</dbReference>
<dbReference type="GO" id="GO:0030544">
    <property type="term" value="F:Hsp70 protein binding"/>
    <property type="evidence" value="ECO:0007669"/>
    <property type="project" value="InterPro"/>
</dbReference>
<feature type="domain" description="CR-type" evidence="9">
    <location>
        <begin position="218"/>
        <end position="303"/>
    </location>
</feature>
<evidence type="ECO:0000256" key="1">
    <source>
        <dbReference type="ARBA" id="ARBA00022723"/>
    </source>
</evidence>
<dbReference type="SUPFAM" id="SSF46565">
    <property type="entry name" value="Chaperone J-domain"/>
    <property type="match status" value="1"/>
</dbReference>
<dbReference type="InterPro" id="IPR008971">
    <property type="entry name" value="HSP40/DnaJ_pept-bd"/>
</dbReference>
<name>A0A7S4DX37_9EUKA</name>
<proteinExistence type="predicted"/>
<dbReference type="CDD" id="cd10747">
    <property type="entry name" value="DnaJ_C"/>
    <property type="match status" value="1"/>
</dbReference>
<dbReference type="CDD" id="cd06257">
    <property type="entry name" value="DnaJ"/>
    <property type="match status" value="1"/>
</dbReference>
<dbReference type="SUPFAM" id="SSF57938">
    <property type="entry name" value="DnaJ/Hsp40 cysteine-rich domain"/>
    <property type="match status" value="1"/>
</dbReference>
<dbReference type="Pfam" id="PF00684">
    <property type="entry name" value="DnaJ_CXXCXGXG"/>
    <property type="match status" value="1"/>
</dbReference>
<dbReference type="PRINTS" id="PR00625">
    <property type="entry name" value="JDOMAIN"/>
</dbReference>
<keyword evidence="4 5" id="KW-0862">Zinc</keyword>
<dbReference type="CDD" id="cd10719">
    <property type="entry name" value="DnaJ_zf"/>
    <property type="match status" value="1"/>
</dbReference>